<evidence type="ECO:0000313" key="1">
    <source>
        <dbReference type="EMBL" id="OLP72505.1"/>
    </source>
</evidence>
<accession>A0A1Q9BQA3</accession>
<name>A0A1Q9BQA3_SYMMI</name>
<comment type="caution">
    <text evidence="1">The sequence shown here is derived from an EMBL/GenBank/DDBJ whole genome shotgun (WGS) entry which is preliminary data.</text>
</comment>
<evidence type="ECO:0000313" key="2">
    <source>
        <dbReference type="Proteomes" id="UP000186817"/>
    </source>
</evidence>
<gene>
    <name evidence="1" type="ORF">AK812_SmicGene48169</name>
</gene>
<dbReference type="OrthoDB" id="405938at2759"/>
<protein>
    <submittedName>
        <fullName evidence="1">Uncharacterized protein</fullName>
    </submittedName>
</protein>
<dbReference type="Proteomes" id="UP000186817">
    <property type="component" value="Unassembled WGS sequence"/>
</dbReference>
<reference evidence="1 2" key="1">
    <citation type="submission" date="2016-02" db="EMBL/GenBank/DDBJ databases">
        <title>Genome analysis of coral dinoflagellate symbionts highlights evolutionary adaptations to a symbiotic lifestyle.</title>
        <authorList>
            <person name="Aranda M."/>
            <person name="Li Y."/>
            <person name="Liew Y.J."/>
            <person name="Baumgarten S."/>
            <person name="Simakov O."/>
            <person name="Wilson M."/>
            <person name="Piel J."/>
            <person name="Ashoor H."/>
            <person name="Bougouffa S."/>
            <person name="Bajic V.B."/>
            <person name="Ryu T."/>
            <person name="Ravasi T."/>
            <person name="Bayer T."/>
            <person name="Micklem G."/>
            <person name="Kim H."/>
            <person name="Bhak J."/>
            <person name="Lajeunesse T.C."/>
            <person name="Voolstra C.R."/>
        </authorList>
    </citation>
    <scope>NUCLEOTIDE SEQUENCE [LARGE SCALE GENOMIC DNA]</scope>
    <source>
        <strain evidence="1 2">CCMP2467</strain>
    </source>
</reference>
<dbReference type="EMBL" id="LSRX01007225">
    <property type="protein sequence ID" value="OLP72505.1"/>
    <property type="molecule type" value="Genomic_DNA"/>
</dbReference>
<sequence>MVRKDKWCCSASQEEFLSFFGREPSLTGSDLLCCDPATVQEYMCKKMRSKNLFSNGQAVNPKDTCTIAQRHRLEDCLAEQQRKADKAEDWVMDVTQSLDWTSVTQYAPCLLRGACFNQCSSYRYLEFPRLWFHRAERFALPVEHLAMQGIPVMRHLDPREVPGERSWCHFIEQNHVAADPGQDRFCLSLSGNGMHRPLLGTWMCYMLSTICPRQDFVFQPRSFIMDRNNEDNMSDEESFEFCTC</sequence>
<dbReference type="AlphaFoldDB" id="A0A1Q9BQA3"/>
<keyword evidence="2" id="KW-1185">Reference proteome</keyword>
<proteinExistence type="predicted"/>
<organism evidence="1 2">
    <name type="scientific">Symbiodinium microadriaticum</name>
    <name type="common">Dinoflagellate</name>
    <name type="synonym">Zooxanthella microadriatica</name>
    <dbReference type="NCBI Taxonomy" id="2951"/>
    <lineage>
        <taxon>Eukaryota</taxon>
        <taxon>Sar</taxon>
        <taxon>Alveolata</taxon>
        <taxon>Dinophyceae</taxon>
        <taxon>Suessiales</taxon>
        <taxon>Symbiodiniaceae</taxon>
        <taxon>Symbiodinium</taxon>
    </lineage>
</organism>